<dbReference type="SUPFAM" id="SSF48452">
    <property type="entry name" value="TPR-like"/>
    <property type="match status" value="1"/>
</dbReference>
<reference evidence="1 2" key="1">
    <citation type="submission" date="2017-06" db="EMBL/GenBank/DDBJ databases">
        <title>Novel microbial phyla capable of carbon fixation and sulfur reduction in deep-sea sediments.</title>
        <authorList>
            <person name="Huang J."/>
            <person name="Baker B."/>
            <person name="Wang Y."/>
        </authorList>
    </citation>
    <scope>NUCLEOTIDE SEQUENCE [LARGE SCALE GENOMIC DNA]</scope>
    <source>
        <strain evidence="1">B3_TA06</strain>
    </source>
</reference>
<dbReference type="InterPro" id="IPR011990">
    <property type="entry name" value="TPR-like_helical_dom_sf"/>
</dbReference>
<proteinExistence type="predicted"/>
<gene>
    <name evidence="1" type="ORF">CEE36_02670</name>
</gene>
<dbReference type="AlphaFoldDB" id="A0A532VA21"/>
<protein>
    <recommendedName>
        <fullName evidence="3">MalT-like TPR region domain-containing protein</fullName>
    </recommendedName>
</protein>
<comment type="caution">
    <text evidence="1">The sequence shown here is derived from an EMBL/GenBank/DDBJ whole genome shotgun (WGS) entry which is preliminary data.</text>
</comment>
<evidence type="ECO:0000313" key="1">
    <source>
        <dbReference type="EMBL" id="TKJ44039.1"/>
    </source>
</evidence>
<evidence type="ECO:0008006" key="3">
    <source>
        <dbReference type="Google" id="ProtNLM"/>
    </source>
</evidence>
<sequence>MLTSEVRKALSDALREGRLNEARMMLEREGAYAPDAEELSYFQGVLFLAKGQTQEGASKLKDALSMARERSNFVFAIAAAARLAQKDPEDINIRLQRADLYLTMGLVHAAYDYLLREFDFYRRRNDPRSLSFIVKKMITIDEENLELALKVAKILDHLGQKDEVRRVVENVIFTLQGQGRYDEAAQIQKEYTKLYEES</sequence>
<dbReference type="Proteomes" id="UP000317778">
    <property type="component" value="Unassembled WGS sequence"/>
</dbReference>
<organism evidence="1 2">
    <name type="scientific">candidate division TA06 bacterium B3_TA06</name>
    <dbReference type="NCBI Taxonomy" id="2012487"/>
    <lineage>
        <taxon>Bacteria</taxon>
        <taxon>Bacteria division TA06</taxon>
    </lineage>
</organism>
<name>A0A532VA21_UNCT6</name>
<dbReference type="Gene3D" id="1.25.40.10">
    <property type="entry name" value="Tetratricopeptide repeat domain"/>
    <property type="match status" value="1"/>
</dbReference>
<dbReference type="EMBL" id="NJBO01000002">
    <property type="protein sequence ID" value="TKJ44039.1"/>
    <property type="molecule type" value="Genomic_DNA"/>
</dbReference>
<accession>A0A532VA21</accession>
<evidence type="ECO:0000313" key="2">
    <source>
        <dbReference type="Proteomes" id="UP000317778"/>
    </source>
</evidence>